<dbReference type="Pfam" id="PF00400">
    <property type="entry name" value="WD40"/>
    <property type="match status" value="2"/>
</dbReference>
<dbReference type="GO" id="GO:0097361">
    <property type="term" value="C:cytosolic [4Fe-4S] assembly targeting complex"/>
    <property type="evidence" value="ECO:0007669"/>
    <property type="project" value="TreeGrafter"/>
</dbReference>
<dbReference type="GO" id="GO:0016226">
    <property type="term" value="P:iron-sulfur cluster assembly"/>
    <property type="evidence" value="ECO:0007669"/>
    <property type="project" value="TreeGrafter"/>
</dbReference>
<dbReference type="PANTHER" id="PTHR19920:SF0">
    <property type="entry name" value="CYTOSOLIC IRON-SULFUR PROTEIN ASSEMBLY PROTEIN CIAO1-RELATED"/>
    <property type="match status" value="1"/>
</dbReference>
<comment type="caution">
    <text evidence="2">The sequence shown here is derived from an EMBL/GenBank/DDBJ whole genome shotgun (WGS) entry which is preliminary data.</text>
</comment>
<dbReference type="OMA" id="IRQINDG"/>
<dbReference type="PROSITE" id="PS50082">
    <property type="entry name" value="WD_REPEATS_2"/>
    <property type="match status" value="1"/>
</dbReference>
<accession>A0A8S1YNA3</accession>
<evidence type="ECO:0000313" key="2">
    <source>
        <dbReference type="EMBL" id="CAD8215440.1"/>
    </source>
</evidence>
<organism evidence="2 3">
    <name type="scientific">Paramecium octaurelia</name>
    <dbReference type="NCBI Taxonomy" id="43137"/>
    <lineage>
        <taxon>Eukaryota</taxon>
        <taxon>Sar</taxon>
        <taxon>Alveolata</taxon>
        <taxon>Ciliophora</taxon>
        <taxon>Intramacronucleata</taxon>
        <taxon>Oligohymenophorea</taxon>
        <taxon>Peniculida</taxon>
        <taxon>Parameciidae</taxon>
        <taxon>Paramecium</taxon>
    </lineage>
</organism>
<dbReference type="PANTHER" id="PTHR19920">
    <property type="entry name" value="WD40 PROTEIN CIAO1"/>
    <property type="match status" value="1"/>
</dbReference>
<sequence length="218" mass="25975">MCIILNSNEDLLFSGSSDQSIKVWKVDFNQNKLAFLYSLDKHSNIVVSLSLNQSEKQLVSCAYGQNQIIIWERREKDKFEFKYFVKQTIKNYGLKVKFIKENQFILIIGDIDKLYVFELKQGVYQEKQDKIIQLITNNEICDQFSFPIIYNKERNLILVRHKKYIYIIREIKDGNYKIEDSLNCDTYVIYGNITNNGQYLVYWDDKNQAYSTYELLNK</sequence>
<dbReference type="AlphaFoldDB" id="A0A8S1YNA3"/>
<protein>
    <submittedName>
        <fullName evidence="2">Uncharacterized protein</fullName>
    </submittedName>
</protein>
<dbReference type="PROSITE" id="PS50294">
    <property type="entry name" value="WD_REPEATS_REGION"/>
    <property type="match status" value="1"/>
</dbReference>
<dbReference type="OrthoDB" id="674604at2759"/>
<dbReference type="EMBL" id="CAJJDP010000259">
    <property type="protein sequence ID" value="CAD8215440.1"/>
    <property type="molecule type" value="Genomic_DNA"/>
</dbReference>
<reference evidence="2" key="1">
    <citation type="submission" date="2021-01" db="EMBL/GenBank/DDBJ databases">
        <authorList>
            <consortium name="Genoscope - CEA"/>
            <person name="William W."/>
        </authorList>
    </citation>
    <scope>NUCLEOTIDE SEQUENCE</scope>
</reference>
<dbReference type="Proteomes" id="UP000683925">
    <property type="component" value="Unassembled WGS sequence"/>
</dbReference>
<evidence type="ECO:0000256" key="1">
    <source>
        <dbReference type="PROSITE-ProRule" id="PRU00221"/>
    </source>
</evidence>
<evidence type="ECO:0000313" key="3">
    <source>
        <dbReference type="Proteomes" id="UP000683925"/>
    </source>
</evidence>
<proteinExistence type="predicted"/>
<gene>
    <name evidence="2" type="ORF">POCTA_138.1.T2550005</name>
</gene>
<dbReference type="InterPro" id="IPR001680">
    <property type="entry name" value="WD40_rpt"/>
</dbReference>
<feature type="repeat" description="WD" evidence="1">
    <location>
        <begin position="1"/>
        <end position="34"/>
    </location>
</feature>
<keyword evidence="1" id="KW-0853">WD repeat</keyword>
<name>A0A8S1YNA3_PAROT</name>
<keyword evidence="3" id="KW-1185">Reference proteome</keyword>